<evidence type="ECO:0000313" key="2">
    <source>
        <dbReference type="EMBL" id="MET3525212.1"/>
    </source>
</evidence>
<evidence type="ECO:0000256" key="1">
    <source>
        <dbReference type="SAM" id="Phobius"/>
    </source>
</evidence>
<organism evidence="2 3">
    <name type="scientific">Phenylobacterium koreense</name>
    <dbReference type="NCBI Taxonomy" id="266125"/>
    <lineage>
        <taxon>Bacteria</taxon>
        <taxon>Pseudomonadati</taxon>
        <taxon>Pseudomonadota</taxon>
        <taxon>Alphaproteobacteria</taxon>
        <taxon>Caulobacterales</taxon>
        <taxon>Caulobacteraceae</taxon>
        <taxon>Phenylobacterium</taxon>
    </lineage>
</organism>
<comment type="caution">
    <text evidence="2">The sequence shown here is derived from an EMBL/GenBank/DDBJ whole genome shotgun (WGS) entry which is preliminary data.</text>
</comment>
<sequence>MTLYVLALLIGVVAGLRTMTAPAAMSWAAHLGLTPVAGTPLSFMAAAPTAWIFTVLALGEFVADQLPRTPSRKAPFAFGGRIVSGALCGAVIGAADGALAAGLLLGVVGAIIGTLGGYEARMRLARLFGRDLPAALIEDFIAIAGALLIVRAL</sequence>
<feature type="transmembrane region" description="Helical" evidence="1">
    <location>
        <begin position="44"/>
        <end position="63"/>
    </location>
</feature>
<dbReference type="EMBL" id="JBEPLU010000001">
    <property type="protein sequence ID" value="MET3525212.1"/>
    <property type="molecule type" value="Genomic_DNA"/>
</dbReference>
<keyword evidence="3" id="KW-1185">Reference proteome</keyword>
<keyword evidence="1" id="KW-0812">Transmembrane</keyword>
<dbReference type="RefSeq" id="WP_331927636.1">
    <property type="nucleotide sequence ID" value="NZ_JBEPLU010000001.1"/>
</dbReference>
<gene>
    <name evidence="2" type="ORF">ABID41_000307</name>
</gene>
<accession>A0ABV2EEJ1</accession>
<name>A0ABV2EEJ1_9CAUL</name>
<keyword evidence="1" id="KW-1133">Transmembrane helix</keyword>
<protein>
    <submittedName>
        <fullName evidence="2">Membrane protein</fullName>
    </submittedName>
</protein>
<dbReference type="Proteomes" id="UP001549110">
    <property type="component" value="Unassembled WGS sequence"/>
</dbReference>
<feature type="transmembrane region" description="Helical" evidence="1">
    <location>
        <begin position="75"/>
        <end position="95"/>
    </location>
</feature>
<reference evidence="2 3" key="1">
    <citation type="submission" date="2024-06" db="EMBL/GenBank/DDBJ databases">
        <title>Genomic Encyclopedia of Type Strains, Phase IV (KMG-IV): sequencing the most valuable type-strain genomes for metagenomic binning, comparative biology and taxonomic classification.</title>
        <authorList>
            <person name="Goeker M."/>
        </authorList>
    </citation>
    <scope>NUCLEOTIDE SEQUENCE [LARGE SCALE GENOMIC DNA]</scope>
    <source>
        <strain evidence="2 3">DSM 17809</strain>
    </source>
</reference>
<keyword evidence="1" id="KW-0472">Membrane</keyword>
<feature type="transmembrane region" description="Helical" evidence="1">
    <location>
        <begin position="101"/>
        <end position="120"/>
    </location>
</feature>
<evidence type="ECO:0000313" key="3">
    <source>
        <dbReference type="Proteomes" id="UP001549110"/>
    </source>
</evidence>
<proteinExistence type="predicted"/>